<dbReference type="Proteomes" id="UP000272193">
    <property type="component" value="Unassembled WGS sequence"/>
</dbReference>
<dbReference type="InterPro" id="IPR027791">
    <property type="entry name" value="Galactosyl_T_C"/>
</dbReference>
<comment type="caution">
    <text evidence="4">The sequence shown here is derived from an EMBL/GenBank/DDBJ whole genome shotgun (WGS) entry which is preliminary data.</text>
</comment>
<organism evidence="4 5">
    <name type="scientific">Tibeticola sediminis</name>
    <dbReference type="NCBI Taxonomy" id="1917811"/>
    <lineage>
        <taxon>Bacteria</taxon>
        <taxon>Pseudomonadati</taxon>
        <taxon>Pseudomonadota</taxon>
        <taxon>Betaproteobacteria</taxon>
        <taxon>Burkholderiales</taxon>
        <taxon>Comamonadaceae</taxon>
        <taxon>Tibeticola</taxon>
    </lineage>
</organism>
<dbReference type="GO" id="GO:0016740">
    <property type="term" value="F:transferase activity"/>
    <property type="evidence" value="ECO:0007669"/>
    <property type="project" value="UniProtKB-KW"/>
</dbReference>
<evidence type="ECO:0000259" key="3">
    <source>
        <dbReference type="Pfam" id="PF02709"/>
    </source>
</evidence>
<proteinExistence type="predicted"/>
<dbReference type="Pfam" id="PF02709">
    <property type="entry name" value="Glyco_transf_7C"/>
    <property type="match status" value="1"/>
</dbReference>
<dbReference type="InterPro" id="IPR029044">
    <property type="entry name" value="Nucleotide-diphossugar_trans"/>
</dbReference>
<accession>A0A3N4VHZ6</accession>
<dbReference type="SUPFAM" id="SSF53448">
    <property type="entry name" value="Nucleotide-diphospho-sugar transferases"/>
    <property type="match status" value="1"/>
</dbReference>
<name>A0A3N4VHZ6_9BURK</name>
<dbReference type="InterPro" id="IPR001173">
    <property type="entry name" value="Glyco_trans_2-like"/>
</dbReference>
<reference evidence="4 5" key="1">
    <citation type="submission" date="2018-11" db="EMBL/GenBank/DDBJ databases">
        <title>Genomic Encyclopedia of Type Strains, Phase IV (KMG-IV): sequencing the most valuable type-strain genomes for metagenomic binning, comparative biology and taxonomic classification.</title>
        <authorList>
            <person name="Goeker M."/>
        </authorList>
    </citation>
    <scope>NUCLEOTIDE SEQUENCE [LARGE SCALE GENOMIC DNA]</scope>
    <source>
        <strain evidence="4 5">DSM 101684</strain>
    </source>
</reference>
<keyword evidence="5" id="KW-1185">Reference proteome</keyword>
<feature type="domain" description="Glycosyltransferase 2-like" evidence="2">
    <location>
        <begin position="7"/>
        <end position="137"/>
    </location>
</feature>
<dbReference type="CDD" id="cd06420">
    <property type="entry name" value="GT2_Chondriotin_Pol_N"/>
    <property type="match status" value="1"/>
</dbReference>
<dbReference type="AlphaFoldDB" id="A0A3N4VHZ6"/>
<evidence type="ECO:0000256" key="1">
    <source>
        <dbReference type="ARBA" id="ARBA00022679"/>
    </source>
</evidence>
<dbReference type="Pfam" id="PF00535">
    <property type="entry name" value="Glycos_transf_2"/>
    <property type="match status" value="1"/>
</dbReference>
<evidence type="ECO:0000313" key="4">
    <source>
        <dbReference type="EMBL" id="RPE72564.1"/>
    </source>
</evidence>
<dbReference type="PANTHER" id="PTHR43685">
    <property type="entry name" value="GLYCOSYLTRANSFERASE"/>
    <property type="match status" value="1"/>
</dbReference>
<keyword evidence="1 4" id="KW-0808">Transferase</keyword>
<evidence type="ECO:0000259" key="2">
    <source>
        <dbReference type="Pfam" id="PF00535"/>
    </source>
</evidence>
<dbReference type="Gene3D" id="3.90.550.10">
    <property type="entry name" value="Spore Coat Polysaccharide Biosynthesis Protein SpsA, Chain A"/>
    <property type="match status" value="1"/>
</dbReference>
<sequence length="277" mass="30656">MNPPNISVIVTTHNWPEALTEVLRGLAAQHTRPLEVLIADDGSTPETARRIASLAATLPFPLQHVWQEHRGFRAGRARNRAAALARGDYLVFLDGDCVPLPPFIGGHAQLAEPGRFVAGQRILLSPEATRRWLHHGARLSEAGPLQWLAARWRGDVNRLAPLFPLLPAALPRPRSKRWQGVQTCNLGLWRSDFEAVNGFDAAFVGWGHEDADLAVRLIRRGLTRKSGRFATPVLHLWHPPAARDRARDNRSLLDATLRGERPVVAVQGLREDAAEAP</sequence>
<feature type="domain" description="Galactosyltransferase C-terminal" evidence="3">
    <location>
        <begin position="177"/>
        <end position="224"/>
    </location>
</feature>
<evidence type="ECO:0000313" key="5">
    <source>
        <dbReference type="Proteomes" id="UP000272193"/>
    </source>
</evidence>
<protein>
    <submittedName>
        <fullName evidence="4">Glycosyltransferase involved in cell wall biosynthesis</fullName>
    </submittedName>
</protein>
<gene>
    <name evidence="4" type="ORF">EDC62_0255</name>
</gene>
<dbReference type="PANTHER" id="PTHR43685:SF3">
    <property type="entry name" value="SLR2126 PROTEIN"/>
    <property type="match status" value="1"/>
</dbReference>
<dbReference type="RefSeq" id="WP_211330887.1">
    <property type="nucleotide sequence ID" value="NZ_RKQL01000001.1"/>
</dbReference>
<dbReference type="InterPro" id="IPR050834">
    <property type="entry name" value="Glycosyltransf_2"/>
</dbReference>
<dbReference type="EMBL" id="RKQL01000001">
    <property type="protein sequence ID" value="RPE72564.1"/>
    <property type="molecule type" value="Genomic_DNA"/>
</dbReference>